<dbReference type="Proteomes" id="UP000693970">
    <property type="component" value="Unassembled WGS sequence"/>
</dbReference>
<keyword evidence="3" id="KW-1185">Reference proteome</keyword>
<accession>A0A9K3LJG6</accession>
<evidence type="ECO:0000256" key="1">
    <source>
        <dbReference type="SAM" id="Phobius"/>
    </source>
</evidence>
<protein>
    <submittedName>
        <fullName evidence="2">Uncharacterized protein</fullName>
    </submittedName>
</protein>
<sequence length="342" mass="37294">MLKSAFIGGTSAVLWVAAEVAASRKSGYLSTDDTDEKTQLSTAISAIFRAGIIFPLASLCFLIRSGACRGFSVTVSATSNQDIWCIFVPSLSLLLIFFLRLVAAQHHFQTYPPGLDFGPKYGLVYTDDGVAIETNVAFAPEFNTWSHCLQGVFAAVLAYVGAISLESGRRWHGVVSLVASGMTVYPIYNFTKRVIKSHETFATSSYSNNGTEWAFGFWGGMALGQCMYFIFLTRKEAATTALNSTLLEGDIPNDTEKSKCAVETLRIVTILRYVVAGALWVAVYGSAVLYGYTWNNCREPEDPDEEECIFDPSDGANIAAIIGLIAVPVFVTATTYCWLRPK</sequence>
<gene>
    <name evidence="2" type="ORF">IV203_026168</name>
</gene>
<comment type="caution">
    <text evidence="2">The sequence shown here is derived from an EMBL/GenBank/DDBJ whole genome shotgun (WGS) entry which is preliminary data.</text>
</comment>
<feature type="transmembrane region" description="Helical" evidence="1">
    <location>
        <begin position="46"/>
        <end position="63"/>
    </location>
</feature>
<keyword evidence="1" id="KW-0472">Membrane</keyword>
<feature type="transmembrane region" description="Helical" evidence="1">
    <location>
        <begin position="171"/>
        <end position="188"/>
    </location>
</feature>
<feature type="transmembrane region" description="Helical" evidence="1">
    <location>
        <begin position="83"/>
        <end position="103"/>
    </location>
</feature>
<feature type="transmembrane region" description="Helical" evidence="1">
    <location>
        <begin position="144"/>
        <end position="164"/>
    </location>
</feature>
<dbReference type="AlphaFoldDB" id="A0A9K3LJG6"/>
<feature type="transmembrane region" description="Helical" evidence="1">
    <location>
        <begin position="273"/>
        <end position="292"/>
    </location>
</feature>
<organism evidence="2 3">
    <name type="scientific">Nitzschia inconspicua</name>
    <dbReference type="NCBI Taxonomy" id="303405"/>
    <lineage>
        <taxon>Eukaryota</taxon>
        <taxon>Sar</taxon>
        <taxon>Stramenopiles</taxon>
        <taxon>Ochrophyta</taxon>
        <taxon>Bacillariophyta</taxon>
        <taxon>Bacillariophyceae</taxon>
        <taxon>Bacillariophycidae</taxon>
        <taxon>Bacillariales</taxon>
        <taxon>Bacillariaceae</taxon>
        <taxon>Nitzschia</taxon>
    </lineage>
</organism>
<name>A0A9K3LJG6_9STRA</name>
<evidence type="ECO:0000313" key="3">
    <source>
        <dbReference type="Proteomes" id="UP000693970"/>
    </source>
</evidence>
<reference evidence="2" key="1">
    <citation type="journal article" date="2021" name="Sci. Rep.">
        <title>Diploid genomic architecture of Nitzschia inconspicua, an elite biomass production diatom.</title>
        <authorList>
            <person name="Oliver A."/>
            <person name="Podell S."/>
            <person name="Pinowska A."/>
            <person name="Traller J.C."/>
            <person name="Smith S.R."/>
            <person name="McClure R."/>
            <person name="Beliaev A."/>
            <person name="Bohutskyi P."/>
            <person name="Hill E.A."/>
            <person name="Rabines A."/>
            <person name="Zheng H."/>
            <person name="Allen L.Z."/>
            <person name="Kuo A."/>
            <person name="Grigoriev I.V."/>
            <person name="Allen A.E."/>
            <person name="Hazlebeck D."/>
            <person name="Allen E.E."/>
        </authorList>
    </citation>
    <scope>NUCLEOTIDE SEQUENCE</scope>
    <source>
        <strain evidence="2">Hildebrandi</strain>
    </source>
</reference>
<keyword evidence="1" id="KW-1133">Transmembrane helix</keyword>
<feature type="transmembrane region" description="Helical" evidence="1">
    <location>
        <begin position="318"/>
        <end position="339"/>
    </location>
</feature>
<reference evidence="2" key="2">
    <citation type="submission" date="2021-04" db="EMBL/GenBank/DDBJ databases">
        <authorList>
            <person name="Podell S."/>
        </authorList>
    </citation>
    <scope>NUCLEOTIDE SEQUENCE</scope>
    <source>
        <strain evidence="2">Hildebrandi</strain>
    </source>
</reference>
<keyword evidence="1" id="KW-0812">Transmembrane</keyword>
<dbReference type="EMBL" id="JAGRRH010000010">
    <property type="protein sequence ID" value="KAG7362808.1"/>
    <property type="molecule type" value="Genomic_DNA"/>
</dbReference>
<evidence type="ECO:0000313" key="2">
    <source>
        <dbReference type="EMBL" id="KAG7362808.1"/>
    </source>
</evidence>
<feature type="transmembrane region" description="Helical" evidence="1">
    <location>
        <begin position="213"/>
        <end position="232"/>
    </location>
</feature>
<dbReference type="OrthoDB" id="10661144at2759"/>
<proteinExistence type="predicted"/>